<dbReference type="OMA" id="NEICKIV"/>
<dbReference type="InterPro" id="IPR051485">
    <property type="entry name" value="SR-CTD_assoc_factor"/>
</dbReference>
<accession>A0A1D2MMV7</accession>
<dbReference type="PROSITE" id="PS51391">
    <property type="entry name" value="CID"/>
    <property type="match status" value="1"/>
</dbReference>
<gene>
    <name evidence="4" type="ORF">Ocin01_12285</name>
</gene>
<dbReference type="FunFam" id="1.25.40.90:FF:000004">
    <property type="entry name" value="splicing factor, arginine/serine-rich 15"/>
    <property type="match status" value="1"/>
</dbReference>
<dbReference type="STRING" id="48709.A0A1D2MMV7"/>
<dbReference type="SUPFAM" id="SSF48464">
    <property type="entry name" value="ENTH/VHS domain"/>
    <property type="match status" value="1"/>
</dbReference>
<dbReference type="OrthoDB" id="79367at2759"/>
<dbReference type="PANTHER" id="PTHR23140">
    <property type="entry name" value="RNA PROCESSING PROTEIN LD23810P"/>
    <property type="match status" value="1"/>
</dbReference>
<evidence type="ECO:0000256" key="2">
    <source>
        <dbReference type="SAM" id="MobiDB-lite"/>
    </source>
</evidence>
<dbReference type="EMBL" id="LJIJ01000810">
    <property type="protein sequence ID" value="ODM94396.1"/>
    <property type="molecule type" value="Genomic_DNA"/>
</dbReference>
<dbReference type="Pfam" id="PF04818">
    <property type="entry name" value="CID"/>
    <property type="match status" value="1"/>
</dbReference>
<dbReference type="InterPro" id="IPR006569">
    <property type="entry name" value="CID_dom"/>
</dbReference>
<proteinExistence type="predicted"/>
<dbReference type="Proteomes" id="UP000094527">
    <property type="component" value="Unassembled WGS sequence"/>
</dbReference>
<evidence type="ECO:0000313" key="5">
    <source>
        <dbReference type="Proteomes" id="UP000094527"/>
    </source>
</evidence>
<keyword evidence="5" id="KW-1185">Reference proteome</keyword>
<evidence type="ECO:0000256" key="1">
    <source>
        <dbReference type="ARBA" id="ARBA00022884"/>
    </source>
</evidence>
<reference evidence="4 5" key="1">
    <citation type="journal article" date="2016" name="Genome Biol. Evol.">
        <title>Gene Family Evolution Reflects Adaptation to Soil Environmental Stressors in the Genome of the Collembolan Orchesella cincta.</title>
        <authorList>
            <person name="Faddeeva-Vakhrusheva A."/>
            <person name="Derks M.F."/>
            <person name="Anvar S.Y."/>
            <person name="Agamennone V."/>
            <person name="Suring W."/>
            <person name="Smit S."/>
            <person name="van Straalen N.M."/>
            <person name="Roelofs D."/>
        </authorList>
    </citation>
    <scope>NUCLEOTIDE SEQUENCE [LARGE SCALE GENOMIC DNA]</scope>
    <source>
        <tissue evidence="4">Mixed pool</tissue>
    </source>
</reference>
<comment type="caution">
    <text evidence="4">The sequence shown here is derived from an EMBL/GenBank/DDBJ whole genome shotgun (WGS) entry which is preliminary data.</text>
</comment>
<dbReference type="AlphaFoldDB" id="A0A1D2MMV7"/>
<dbReference type="CDD" id="cd16983">
    <property type="entry name" value="CID_SCAF8_like"/>
    <property type="match status" value="1"/>
</dbReference>
<dbReference type="Gene3D" id="1.25.40.90">
    <property type="match status" value="1"/>
</dbReference>
<dbReference type="GO" id="GO:0005634">
    <property type="term" value="C:nucleus"/>
    <property type="evidence" value="ECO:0007669"/>
    <property type="project" value="TreeGrafter"/>
</dbReference>
<keyword evidence="1" id="KW-0694">RNA-binding</keyword>
<dbReference type="GO" id="GO:0003723">
    <property type="term" value="F:RNA binding"/>
    <property type="evidence" value="ECO:0007669"/>
    <property type="project" value="UniProtKB-KW"/>
</dbReference>
<feature type="region of interest" description="Disordered" evidence="2">
    <location>
        <begin position="156"/>
        <end position="184"/>
    </location>
</feature>
<sequence>MSSDMQAINSFNAVLQSLYDVKPPISKTKMTSITRVALKAVKLYKHAVQSVEKFIQMCKAEYKIPGLYVIDSIIRQSRHQFGAEKDVFGPRFARNIQNTFVHVYCCPEEDKAKVIRVLNLWQKNRIFSPEVIQPLFDLADPQNPIWEQIQNSNPELGLGGAASGGNNNVNSGGNSGSGGGASGRTIIVRDFLPPT</sequence>
<name>A0A1D2MMV7_ORCCI</name>
<protein>
    <submittedName>
        <fullName evidence="4">Protein SCAF8</fullName>
    </submittedName>
</protein>
<feature type="compositionally biased region" description="Gly residues" evidence="2">
    <location>
        <begin position="173"/>
        <end position="182"/>
    </location>
</feature>
<organism evidence="4 5">
    <name type="scientific">Orchesella cincta</name>
    <name type="common">Springtail</name>
    <name type="synonym">Podura cincta</name>
    <dbReference type="NCBI Taxonomy" id="48709"/>
    <lineage>
        <taxon>Eukaryota</taxon>
        <taxon>Metazoa</taxon>
        <taxon>Ecdysozoa</taxon>
        <taxon>Arthropoda</taxon>
        <taxon>Hexapoda</taxon>
        <taxon>Collembola</taxon>
        <taxon>Entomobryomorpha</taxon>
        <taxon>Entomobryoidea</taxon>
        <taxon>Orchesellidae</taxon>
        <taxon>Orchesellinae</taxon>
        <taxon>Orchesella</taxon>
    </lineage>
</organism>
<dbReference type="SMART" id="SM00582">
    <property type="entry name" value="RPR"/>
    <property type="match status" value="1"/>
</dbReference>
<evidence type="ECO:0000313" key="4">
    <source>
        <dbReference type="EMBL" id="ODM94396.1"/>
    </source>
</evidence>
<evidence type="ECO:0000259" key="3">
    <source>
        <dbReference type="PROSITE" id="PS51391"/>
    </source>
</evidence>
<dbReference type="PANTHER" id="PTHR23140:SF4">
    <property type="entry name" value="PROTEIN CBR-NRD-1"/>
    <property type="match status" value="1"/>
</dbReference>
<feature type="domain" description="CID" evidence="3">
    <location>
        <begin position="3"/>
        <end position="143"/>
    </location>
</feature>
<dbReference type="InterPro" id="IPR008942">
    <property type="entry name" value="ENTH_VHS"/>
</dbReference>